<dbReference type="PANTHER" id="PTHR45527">
    <property type="entry name" value="NONRIBOSOMAL PEPTIDE SYNTHETASE"/>
    <property type="match status" value="1"/>
</dbReference>
<evidence type="ECO:0000313" key="5">
    <source>
        <dbReference type="Proteomes" id="UP000054624"/>
    </source>
</evidence>
<dbReference type="GO" id="GO:0044550">
    <property type="term" value="P:secondary metabolite biosynthetic process"/>
    <property type="evidence" value="ECO:0007669"/>
    <property type="project" value="TreeGrafter"/>
</dbReference>
<dbReference type="InterPro" id="IPR020802">
    <property type="entry name" value="TesA-like"/>
</dbReference>
<gene>
    <name evidence="4" type="ORF">AWB76_05115</name>
</gene>
<protein>
    <submittedName>
        <fullName evidence="4">Non-ribosomal peptide synthetase</fullName>
    </submittedName>
</protein>
<dbReference type="GO" id="GO:0072330">
    <property type="term" value="P:monocarboxylic acid biosynthetic process"/>
    <property type="evidence" value="ECO:0007669"/>
    <property type="project" value="UniProtKB-ARBA"/>
</dbReference>
<keyword evidence="2" id="KW-0597">Phosphoprotein</keyword>
<accession>A0A158C4Z4</accession>
<dbReference type="Gene3D" id="3.30.300.30">
    <property type="match status" value="1"/>
</dbReference>
<dbReference type="SUPFAM" id="SSF47336">
    <property type="entry name" value="ACP-like"/>
    <property type="match status" value="1"/>
</dbReference>
<dbReference type="Gene3D" id="3.40.50.1820">
    <property type="entry name" value="alpha/beta hydrolase"/>
    <property type="match status" value="1"/>
</dbReference>
<dbReference type="SUPFAM" id="SSF56801">
    <property type="entry name" value="Acetyl-CoA synthetase-like"/>
    <property type="match status" value="1"/>
</dbReference>
<dbReference type="SMART" id="SM00823">
    <property type="entry name" value="PKS_PP"/>
    <property type="match status" value="1"/>
</dbReference>
<evidence type="ECO:0000256" key="1">
    <source>
        <dbReference type="ARBA" id="ARBA00022450"/>
    </source>
</evidence>
<dbReference type="InterPro" id="IPR036736">
    <property type="entry name" value="ACP-like_sf"/>
</dbReference>
<feature type="domain" description="Carrier" evidence="3">
    <location>
        <begin position="80"/>
        <end position="155"/>
    </location>
</feature>
<dbReference type="InterPro" id="IPR009081">
    <property type="entry name" value="PP-bd_ACP"/>
</dbReference>
<dbReference type="Pfam" id="PF00550">
    <property type="entry name" value="PP-binding"/>
    <property type="match status" value="1"/>
</dbReference>
<name>A0A158C4Z4_9BURK</name>
<dbReference type="SUPFAM" id="SSF53474">
    <property type="entry name" value="alpha/beta-Hydrolases"/>
    <property type="match status" value="1"/>
</dbReference>
<dbReference type="FunFam" id="1.10.1200.10:FF:000016">
    <property type="entry name" value="Non-ribosomal peptide synthase"/>
    <property type="match status" value="1"/>
</dbReference>
<keyword evidence="5" id="KW-1185">Reference proteome</keyword>
<dbReference type="InterPro" id="IPR020806">
    <property type="entry name" value="PKS_PP-bd"/>
</dbReference>
<dbReference type="GO" id="GO:0005829">
    <property type="term" value="C:cytosol"/>
    <property type="evidence" value="ECO:0007669"/>
    <property type="project" value="TreeGrafter"/>
</dbReference>
<dbReference type="Pfam" id="PF00975">
    <property type="entry name" value="Thioesterase"/>
    <property type="match status" value="1"/>
</dbReference>
<dbReference type="PROSITE" id="PS50075">
    <property type="entry name" value="CARRIER"/>
    <property type="match status" value="1"/>
</dbReference>
<proteinExistence type="predicted"/>
<dbReference type="InterPro" id="IPR025110">
    <property type="entry name" value="AMP-bd_C"/>
</dbReference>
<dbReference type="GO" id="GO:0043041">
    <property type="term" value="P:amino acid activation for nonribosomal peptide biosynthetic process"/>
    <property type="evidence" value="ECO:0007669"/>
    <property type="project" value="TreeGrafter"/>
</dbReference>
<keyword evidence="1" id="KW-0596">Phosphopantetheine</keyword>
<evidence type="ECO:0000259" key="3">
    <source>
        <dbReference type="PROSITE" id="PS50075"/>
    </source>
</evidence>
<dbReference type="InterPro" id="IPR045851">
    <property type="entry name" value="AMP-bd_C_sf"/>
</dbReference>
<dbReference type="AlphaFoldDB" id="A0A158C4Z4"/>
<sequence>MVIARARQQDAQDQQLVAYVTLAAEIDASVLHEHLDSRLPDYMVPSAFVVLDALPLTPNGKLDRRALPDPQWQDLAAYVAPRTSLEASLAQCFADVLGLERVSVFDNFFALGGHSLLAVQLMAHIDARLGENISIRVLFNAPSVAELADHLSTAPSNTEFDTIMPIRAHGEGAPLFCIHPVGGLAWSYAGLARSIEGNRPIYALQTPALQQPDYIPANIAEMASDYIARIRGIQPQGPYRLLGWSFGGLVAYEMATKLQTLGETVDQLVLLDSRLPDGRAARDVDECTLIEAAFPNMPEALTIALRGMRDTAERVDALREHRLIPSYISDRHVMTVIEATQRNMQLQGTFAPARFGGDILYFTAMRSEAPGQPRHVDEWRERIEGSLVNVDIDCAHGEMGQPASLAIIGQSLAPLNVFDASTRRYPDQALGVK</sequence>
<dbReference type="GO" id="GO:0031177">
    <property type="term" value="F:phosphopantetheine binding"/>
    <property type="evidence" value="ECO:0007669"/>
    <property type="project" value="InterPro"/>
</dbReference>
<dbReference type="STRING" id="1777137.AWB76_05115"/>
<organism evidence="4 5">
    <name type="scientific">Caballeronia temeraria</name>
    <dbReference type="NCBI Taxonomy" id="1777137"/>
    <lineage>
        <taxon>Bacteria</taxon>
        <taxon>Pseudomonadati</taxon>
        <taxon>Pseudomonadota</taxon>
        <taxon>Betaproteobacteria</taxon>
        <taxon>Burkholderiales</taxon>
        <taxon>Burkholderiaceae</taxon>
        <taxon>Caballeronia</taxon>
    </lineage>
</organism>
<dbReference type="Pfam" id="PF13193">
    <property type="entry name" value="AMP-binding_C"/>
    <property type="match status" value="1"/>
</dbReference>
<dbReference type="EMBL" id="FCOI02000020">
    <property type="protein sequence ID" value="SAK77399.1"/>
    <property type="molecule type" value="Genomic_DNA"/>
</dbReference>
<dbReference type="InterPro" id="IPR029058">
    <property type="entry name" value="AB_hydrolase_fold"/>
</dbReference>
<dbReference type="Proteomes" id="UP000054624">
    <property type="component" value="Unassembled WGS sequence"/>
</dbReference>
<dbReference type="InterPro" id="IPR001031">
    <property type="entry name" value="Thioesterase"/>
</dbReference>
<dbReference type="PANTHER" id="PTHR45527:SF1">
    <property type="entry name" value="FATTY ACID SYNTHASE"/>
    <property type="match status" value="1"/>
</dbReference>
<evidence type="ECO:0000256" key="2">
    <source>
        <dbReference type="ARBA" id="ARBA00022553"/>
    </source>
</evidence>
<dbReference type="SMART" id="SM00824">
    <property type="entry name" value="PKS_TE"/>
    <property type="match status" value="1"/>
</dbReference>
<reference evidence="5" key="1">
    <citation type="submission" date="2016-01" db="EMBL/GenBank/DDBJ databases">
        <authorList>
            <person name="Peeters Charlotte."/>
        </authorList>
    </citation>
    <scope>NUCLEOTIDE SEQUENCE [LARGE SCALE GENOMIC DNA]</scope>
</reference>
<evidence type="ECO:0000313" key="4">
    <source>
        <dbReference type="EMBL" id="SAK77399.1"/>
    </source>
</evidence>